<dbReference type="PROSITE" id="PS00028">
    <property type="entry name" value="ZINC_FINGER_C2H2_1"/>
    <property type="match status" value="3"/>
</dbReference>
<dbReference type="Pfam" id="PF00096">
    <property type="entry name" value="zf-C2H2"/>
    <property type="match status" value="2"/>
</dbReference>
<dbReference type="EMBL" id="BMAW01073269">
    <property type="protein sequence ID" value="GFT87061.1"/>
    <property type="molecule type" value="Genomic_DNA"/>
</dbReference>
<comment type="subcellular location">
    <subcellularLocation>
        <location evidence="1">Nucleus</location>
    </subcellularLocation>
</comment>
<proteinExistence type="predicted"/>
<dbReference type="GO" id="GO:0008270">
    <property type="term" value="F:zinc ion binding"/>
    <property type="evidence" value="ECO:0007669"/>
    <property type="project" value="UniProtKB-KW"/>
</dbReference>
<dbReference type="SMART" id="SM00355">
    <property type="entry name" value="ZnF_C2H2"/>
    <property type="match status" value="3"/>
</dbReference>
<evidence type="ECO:0000313" key="9">
    <source>
        <dbReference type="EMBL" id="GFT87061.1"/>
    </source>
</evidence>
<feature type="domain" description="C2H2-type" evidence="8">
    <location>
        <begin position="16"/>
        <end position="43"/>
    </location>
</feature>
<dbReference type="OrthoDB" id="3437960at2759"/>
<dbReference type="FunFam" id="3.30.160.60:FF:000110">
    <property type="entry name" value="Zinc finger protein-like"/>
    <property type="match status" value="1"/>
</dbReference>
<gene>
    <name evidence="9" type="ORF">NPIL_612161</name>
</gene>
<evidence type="ECO:0000256" key="6">
    <source>
        <dbReference type="ARBA" id="ARBA00023242"/>
    </source>
</evidence>
<evidence type="ECO:0000256" key="2">
    <source>
        <dbReference type="ARBA" id="ARBA00022723"/>
    </source>
</evidence>
<dbReference type="AlphaFoldDB" id="A0A8X6PSX1"/>
<dbReference type="Gene3D" id="3.30.160.60">
    <property type="entry name" value="Classic Zinc Finger"/>
    <property type="match status" value="2"/>
</dbReference>
<feature type="domain" description="C2H2-type" evidence="8">
    <location>
        <begin position="44"/>
        <end position="71"/>
    </location>
</feature>
<keyword evidence="2" id="KW-0479">Metal-binding</keyword>
<evidence type="ECO:0000313" key="10">
    <source>
        <dbReference type="Proteomes" id="UP000887013"/>
    </source>
</evidence>
<comment type="caution">
    <text evidence="9">The sequence shown here is derived from an EMBL/GenBank/DDBJ whole genome shotgun (WGS) entry which is preliminary data.</text>
</comment>
<dbReference type="SUPFAM" id="SSF57667">
    <property type="entry name" value="beta-beta-alpha zinc fingers"/>
    <property type="match status" value="2"/>
</dbReference>
<dbReference type="InterPro" id="IPR013087">
    <property type="entry name" value="Znf_C2H2_type"/>
</dbReference>
<dbReference type="InterPro" id="IPR036236">
    <property type="entry name" value="Znf_C2H2_sf"/>
</dbReference>
<dbReference type="PANTHER" id="PTHR24394:SF29">
    <property type="entry name" value="MYONEURIN"/>
    <property type="match status" value="1"/>
</dbReference>
<reference evidence="9" key="1">
    <citation type="submission" date="2020-08" db="EMBL/GenBank/DDBJ databases">
        <title>Multicomponent nature underlies the extraordinary mechanical properties of spider dragline silk.</title>
        <authorList>
            <person name="Kono N."/>
            <person name="Nakamura H."/>
            <person name="Mori M."/>
            <person name="Yoshida Y."/>
            <person name="Ohtoshi R."/>
            <person name="Malay A.D."/>
            <person name="Moran D.A.P."/>
            <person name="Tomita M."/>
            <person name="Numata K."/>
            <person name="Arakawa K."/>
        </authorList>
    </citation>
    <scope>NUCLEOTIDE SEQUENCE</scope>
</reference>
<evidence type="ECO:0000256" key="5">
    <source>
        <dbReference type="ARBA" id="ARBA00022833"/>
    </source>
</evidence>
<accession>A0A8X6PSX1</accession>
<dbReference type="PROSITE" id="PS50157">
    <property type="entry name" value="ZINC_FINGER_C2H2_2"/>
    <property type="match status" value="3"/>
</dbReference>
<feature type="domain" description="C2H2-type" evidence="8">
    <location>
        <begin position="71"/>
        <end position="93"/>
    </location>
</feature>
<keyword evidence="5" id="KW-0862">Zinc</keyword>
<name>A0A8X6PSX1_NEPPI</name>
<keyword evidence="4 7" id="KW-0863">Zinc-finger</keyword>
<sequence>MFRLTAHLDLHKRRQVRCEFCNMQFSSEYSCKEHQNVHMNTVSNRCEMCKQTFKDKYDLLYHMSIHSDKRFSCIICNKSFIRKAYLRKHGKIHLKAVNNPKVHFVTHKWIDCSGLMYITTSKVKNH</sequence>
<keyword evidence="10" id="KW-1185">Reference proteome</keyword>
<dbReference type="GO" id="GO:0000981">
    <property type="term" value="F:DNA-binding transcription factor activity, RNA polymerase II-specific"/>
    <property type="evidence" value="ECO:0007669"/>
    <property type="project" value="TreeGrafter"/>
</dbReference>
<keyword evidence="3" id="KW-0677">Repeat</keyword>
<organism evidence="9 10">
    <name type="scientific">Nephila pilipes</name>
    <name type="common">Giant wood spider</name>
    <name type="synonym">Nephila maculata</name>
    <dbReference type="NCBI Taxonomy" id="299642"/>
    <lineage>
        <taxon>Eukaryota</taxon>
        <taxon>Metazoa</taxon>
        <taxon>Ecdysozoa</taxon>
        <taxon>Arthropoda</taxon>
        <taxon>Chelicerata</taxon>
        <taxon>Arachnida</taxon>
        <taxon>Araneae</taxon>
        <taxon>Araneomorphae</taxon>
        <taxon>Entelegynae</taxon>
        <taxon>Araneoidea</taxon>
        <taxon>Nephilidae</taxon>
        <taxon>Nephila</taxon>
    </lineage>
</organism>
<evidence type="ECO:0000256" key="1">
    <source>
        <dbReference type="ARBA" id="ARBA00004123"/>
    </source>
</evidence>
<dbReference type="Pfam" id="PF12874">
    <property type="entry name" value="zf-met"/>
    <property type="match status" value="1"/>
</dbReference>
<protein>
    <recommendedName>
        <fullName evidence="8">C2H2-type domain-containing protein</fullName>
    </recommendedName>
</protein>
<evidence type="ECO:0000256" key="4">
    <source>
        <dbReference type="ARBA" id="ARBA00022771"/>
    </source>
</evidence>
<evidence type="ECO:0000256" key="3">
    <source>
        <dbReference type="ARBA" id="ARBA00022737"/>
    </source>
</evidence>
<keyword evidence="6" id="KW-0539">Nucleus</keyword>
<evidence type="ECO:0000256" key="7">
    <source>
        <dbReference type="PROSITE-ProRule" id="PRU00042"/>
    </source>
</evidence>
<dbReference type="Proteomes" id="UP000887013">
    <property type="component" value="Unassembled WGS sequence"/>
</dbReference>
<dbReference type="PANTHER" id="PTHR24394">
    <property type="entry name" value="ZINC FINGER PROTEIN"/>
    <property type="match status" value="1"/>
</dbReference>
<evidence type="ECO:0000259" key="8">
    <source>
        <dbReference type="PROSITE" id="PS50157"/>
    </source>
</evidence>
<dbReference type="GO" id="GO:0005634">
    <property type="term" value="C:nucleus"/>
    <property type="evidence" value="ECO:0007669"/>
    <property type="project" value="UniProtKB-SubCell"/>
</dbReference>